<proteinExistence type="inferred from homology"/>
<dbReference type="GO" id="GO:1904680">
    <property type="term" value="F:peptide transmembrane transporter activity"/>
    <property type="evidence" value="ECO:0007669"/>
    <property type="project" value="TreeGrafter"/>
</dbReference>
<dbReference type="GO" id="GO:0015833">
    <property type="term" value="P:peptide transport"/>
    <property type="evidence" value="ECO:0007669"/>
    <property type="project" value="TreeGrafter"/>
</dbReference>
<dbReference type="GO" id="GO:0043190">
    <property type="term" value="C:ATP-binding cassette (ABC) transporter complex"/>
    <property type="evidence" value="ECO:0007669"/>
    <property type="project" value="InterPro"/>
</dbReference>
<comment type="subcellular location">
    <subcellularLocation>
        <location evidence="1">Cell envelope</location>
    </subcellularLocation>
</comment>
<dbReference type="Proteomes" id="UP000036356">
    <property type="component" value="Unassembled WGS sequence"/>
</dbReference>
<dbReference type="FunFam" id="3.90.76.10:FF:000001">
    <property type="entry name" value="Oligopeptide ABC transporter substrate-binding protein"/>
    <property type="match status" value="1"/>
</dbReference>
<evidence type="ECO:0000256" key="1">
    <source>
        <dbReference type="ARBA" id="ARBA00004196"/>
    </source>
</evidence>
<evidence type="ECO:0000259" key="5">
    <source>
        <dbReference type="Pfam" id="PF00496"/>
    </source>
</evidence>
<keyword evidence="3" id="KW-0813">Transport</keyword>
<gene>
    <name evidence="6" type="primary">oppA_1</name>
    <name evidence="6" type="ORF">DEAC_c03240</name>
</gene>
<dbReference type="SUPFAM" id="SSF53850">
    <property type="entry name" value="Periplasmic binding protein-like II"/>
    <property type="match status" value="1"/>
</dbReference>
<sequence length="528" mass="59472">MKRNKRLLAVIAVILIFGFFLIVCSTSIEMKIRFAPGGEPETLDPQLYSGIPEAIIEMALFEGITRLDKNNVPQLAVANNVEVSPDGLIYRITLKNTKFSNGDPLTAYDFKASWMHALKSEDKAAYAYQLFYIKNAEAYYSRGVKAEDVGIKVVNVRTLEITLETPCPFFKSLLALPTYFPVDQQNAQAHKDWYADGTVFVGNGPFMIKKWSHKDKMILVKNPNYYDAANVKLEELDFYLAQDGNKATAAFEAGKLDGLNNLVPEDIFRLKKDGNLKTAPMLGTDFYRFNTTKKPLNDLRVRQALSIALNRQDLMGNVLGGEIPAYAFVPGTIPDAVPDKDFRKMGGNLITEDIAKAKQLLAEAGYPEGRNFPVLTILYNTNGKQRLPAQAIQNCWKRNLGINVNLQGQVWDNYQQNQQGLSYDIARACWIGDYVDPMTFLAIFLSSGGNNETGWSNGAYDKNIETAQKNPDQRVRMEAMHEAEKILMQEMPIIPVYYYVQNYILKDNIKGVIVSPLDFFDFKYAAVQ</sequence>
<dbReference type="STRING" id="476652.DEAC_c03240"/>
<dbReference type="CDD" id="cd08504">
    <property type="entry name" value="PBP2_OppA"/>
    <property type="match status" value="1"/>
</dbReference>
<accession>A0A0J1ITE4</accession>
<keyword evidence="7" id="KW-1185">Reference proteome</keyword>
<dbReference type="AlphaFoldDB" id="A0A0J1ITE4"/>
<evidence type="ECO:0000256" key="3">
    <source>
        <dbReference type="ARBA" id="ARBA00022448"/>
    </source>
</evidence>
<name>A0A0J1ITE4_9FIRM</name>
<keyword evidence="4" id="KW-0732">Signal</keyword>
<dbReference type="EMBL" id="LDZY01000001">
    <property type="protein sequence ID" value="KLU67916.1"/>
    <property type="molecule type" value="Genomic_DNA"/>
</dbReference>
<organism evidence="6 7">
    <name type="scientific">Desulfosporosinus acididurans</name>
    <dbReference type="NCBI Taxonomy" id="476652"/>
    <lineage>
        <taxon>Bacteria</taxon>
        <taxon>Bacillati</taxon>
        <taxon>Bacillota</taxon>
        <taxon>Clostridia</taxon>
        <taxon>Eubacteriales</taxon>
        <taxon>Desulfitobacteriaceae</taxon>
        <taxon>Desulfosporosinus</taxon>
    </lineage>
</organism>
<dbReference type="Gene3D" id="3.10.105.10">
    <property type="entry name" value="Dipeptide-binding Protein, Domain 3"/>
    <property type="match status" value="1"/>
</dbReference>
<dbReference type="InterPro" id="IPR030678">
    <property type="entry name" value="Peptide/Ni-bd"/>
</dbReference>
<dbReference type="Pfam" id="PF00496">
    <property type="entry name" value="SBP_bac_5"/>
    <property type="match status" value="1"/>
</dbReference>
<dbReference type="Gene3D" id="3.90.76.10">
    <property type="entry name" value="Dipeptide-binding Protein, Domain 1"/>
    <property type="match status" value="1"/>
</dbReference>
<evidence type="ECO:0000256" key="4">
    <source>
        <dbReference type="ARBA" id="ARBA00022729"/>
    </source>
</evidence>
<evidence type="ECO:0000313" key="6">
    <source>
        <dbReference type="EMBL" id="KLU67916.1"/>
    </source>
</evidence>
<dbReference type="FunFam" id="3.10.105.10:FF:000001">
    <property type="entry name" value="Oligopeptide ABC transporter, oligopeptide-binding protein"/>
    <property type="match status" value="1"/>
</dbReference>
<evidence type="ECO:0000256" key="2">
    <source>
        <dbReference type="ARBA" id="ARBA00005695"/>
    </source>
</evidence>
<dbReference type="PANTHER" id="PTHR30290:SF10">
    <property type="entry name" value="PERIPLASMIC OLIGOPEPTIDE-BINDING PROTEIN-RELATED"/>
    <property type="match status" value="1"/>
</dbReference>
<dbReference type="Gene3D" id="3.40.190.10">
    <property type="entry name" value="Periplasmic binding protein-like II"/>
    <property type="match status" value="1"/>
</dbReference>
<dbReference type="InterPro" id="IPR039424">
    <property type="entry name" value="SBP_5"/>
</dbReference>
<dbReference type="InterPro" id="IPR000914">
    <property type="entry name" value="SBP_5_dom"/>
</dbReference>
<dbReference type="PANTHER" id="PTHR30290">
    <property type="entry name" value="PERIPLASMIC BINDING COMPONENT OF ABC TRANSPORTER"/>
    <property type="match status" value="1"/>
</dbReference>
<reference evidence="6 7" key="1">
    <citation type="submission" date="2015-06" db="EMBL/GenBank/DDBJ databases">
        <title>Draft genome of the moderately acidophilic sulfate reducer Candidatus Desulfosporosinus acididurans strain M1.</title>
        <authorList>
            <person name="Poehlein A."/>
            <person name="Petzsch P."/>
            <person name="Johnson B.D."/>
            <person name="Schloemann M."/>
            <person name="Daniel R."/>
            <person name="Muehling M."/>
        </authorList>
    </citation>
    <scope>NUCLEOTIDE SEQUENCE [LARGE SCALE GENOMIC DNA]</scope>
    <source>
        <strain evidence="6 7">M1</strain>
    </source>
</reference>
<feature type="domain" description="Solute-binding protein family 5" evidence="5">
    <location>
        <begin position="74"/>
        <end position="451"/>
    </location>
</feature>
<dbReference type="PATRIC" id="fig|476652.3.peg.324"/>
<comment type="caution">
    <text evidence="6">The sequence shown here is derived from an EMBL/GenBank/DDBJ whole genome shotgun (WGS) entry which is preliminary data.</text>
</comment>
<dbReference type="PIRSF" id="PIRSF002741">
    <property type="entry name" value="MppA"/>
    <property type="match status" value="1"/>
</dbReference>
<comment type="similarity">
    <text evidence="2">Belongs to the bacterial solute-binding protein 5 family.</text>
</comment>
<dbReference type="RefSeq" id="WP_047808248.1">
    <property type="nucleotide sequence ID" value="NZ_LDZY01000001.1"/>
</dbReference>
<protein>
    <submittedName>
        <fullName evidence="6">Oligopeptide-binding protein OppA</fullName>
    </submittedName>
</protein>
<evidence type="ECO:0000313" key="7">
    <source>
        <dbReference type="Proteomes" id="UP000036356"/>
    </source>
</evidence>
<dbReference type="GO" id="GO:0030288">
    <property type="term" value="C:outer membrane-bounded periplasmic space"/>
    <property type="evidence" value="ECO:0007669"/>
    <property type="project" value="UniProtKB-ARBA"/>
</dbReference>